<dbReference type="GO" id="GO:0016616">
    <property type="term" value="F:oxidoreductase activity, acting on the CH-OH group of donors, NAD or NADP as acceptor"/>
    <property type="evidence" value="ECO:0007669"/>
    <property type="project" value="TreeGrafter"/>
</dbReference>
<evidence type="ECO:0000313" key="1">
    <source>
        <dbReference type="EMBL" id="ARP97825.1"/>
    </source>
</evidence>
<dbReference type="GO" id="GO:0051287">
    <property type="term" value="F:NAD binding"/>
    <property type="evidence" value="ECO:0007669"/>
    <property type="project" value="InterPro"/>
</dbReference>
<gene>
    <name evidence="1" type="ORF">CAK95_01065</name>
</gene>
<evidence type="ECO:0000313" key="2">
    <source>
        <dbReference type="Proteomes" id="UP000194137"/>
    </source>
</evidence>
<protein>
    <submittedName>
        <fullName evidence="1">Uncharacterized protein</fullName>
    </submittedName>
</protein>
<dbReference type="RefSeq" id="WP_086086145.1">
    <property type="nucleotide sequence ID" value="NZ_CP021112.1"/>
</dbReference>
<dbReference type="GO" id="GO:0050661">
    <property type="term" value="F:NADP binding"/>
    <property type="evidence" value="ECO:0007669"/>
    <property type="project" value="InterPro"/>
</dbReference>
<dbReference type="PANTHER" id="PTHR22981">
    <property type="entry name" value="3-HYDROXYISOBUTYRATE DEHYDROGENASE-RELATED"/>
    <property type="match status" value="1"/>
</dbReference>
<dbReference type="SUPFAM" id="SSF48179">
    <property type="entry name" value="6-phosphogluconate dehydrogenase C-terminal domain-like"/>
    <property type="match status" value="1"/>
</dbReference>
<proteinExistence type="predicted"/>
<keyword evidence="2" id="KW-1185">Reference proteome</keyword>
<sequence length="306" mass="31723">MVTKPVGFIGCGHMGSAMAQRLIDGGFDVLIHDIDPAKVAVLAAHGARPAQSVRAVAREASVILASLPSQDASCAVATEIAESGAAEVYIETSTIGQRTIKTIEAMLEPRGIAMLDMPVTGGPSWAREGRLTGILSGAPAARDAATPILNCIAGRLIVVGDHAGQGQIAKVINNMLSLSGMMIACEAIVAGVKAGIDAEQLLETINAGTGRNSATADKFPKAILPRTFNFGGPLGLGNKDLALFLELTDTGHRSDSIGHSIAALWQRITDDIGESADLSEMVKFFEKRAGVEVRGRTGAAITSDQT</sequence>
<name>A0A1W6ZKP9_9HYPH</name>
<dbReference type="Gene3D" id="3.40.50.720">
    <property type="entry name" value="NAD(P)-binding Rossmann-like Domain"/>
    <property type="match status" value="1"/>
</dbReference>
<dbReference type="KEGG" id="psin:CAK95_01065"/>
<dbReference type="PANTHER" id="PTHR22981:SF7">
    <property type="entry name" value="3-HYDROXYISOBUTYRATE DEHYDROGENASE, MITOCHONDRIAL"/>
    <property type="match status" value="1"/>
</dbReference>
<dbReference type="PIRSF" id="PIRSF000103">
    <property type="entry name" value="HIBADH"/>
    <property type="match status" value="1"/>
</dbReference>
<dbReference type="InterPro" id="IPR036291">
    <property type="entry name" value="NAD(P)-bd_dom_sf"/>
</dbReference>
<dbReference type="Proteomes" id="UP000194137">
    <property type="component" value="Chromosome"/>
</dbReference>
<dbReference type="InterPro" id="IPR015815">
    <property type="entry name" value="HIBADH-related"/>
</dbReference>
<dbReference type="InterPro" id="IPR008927">
    <property type="entry name" value="6-PGluconate_DH-like_C_sf"/>
</dbReference>
<dbReference type="Gene3D" id="1.10.1040.10">
    <property type="entry name" value="N-(1-d-carboxylethyl)-l-norvaline Dehydrogenase, domain 2"/>
    <property type="match status" value="1"/>
</dbReference>
<dbReference type="AlphaFoldDB" id="A0A1W6ZKP9"/>
<dbReference type="InterPro" id="IPR029154">
    <property type="entry name" value="HIBADH-like_NADP-bd"/>
</dbReference>
<dbReference type="InterPro" id="IPR006115">
    <property type="entry name" value="6PGDH_NADP-bd"/>
</dbReference>
<dbReference type="InterPro" id="IPR013328">
    <property type="entry name" value="6PGD_dom2"/>
</dbReference>
<accession>A0A1W6ZKP9</accession>
<dbReference type="OrthoDB" id="9812907at2"/>
<dbReference type="Pfam" id="PF14833">
    <property type="entry name" value="NAD_binding_11"/>
    <property type="match status" value="1"/>
</dbReference>
<dbReference type="SUPFAM" id="SSF51735">
    <property type="entry name" value="NAD(P)-binding Rossmann-fold domains"/>
    <property type="match status" value="1"/>
</dbReference>
<reference evidence="1 2" key="1">
    <citation type="submission" date="2017-05" db="EMBL/GenBank/DDBJ databases">
        <title>Full genome sequence of Pseudorhodoplanes sinuspersici.</title>
        <authorList>
            <person name="Dastgheib S.M.M."/>
            <person name="Shavandi M."/>
            <person name="Tirandaz H."/>
        </authorList>
    </citation>
    <scope>NUCLEOTIDE SEQUENCE [LARGE SCALE GENOMIC DNA]</scope>
    <source>
        <strain evidence="1 2">RIPI110</strain>
    </source>
</reference>
<organism evidence="1 2">
    <name type="scientific">Pseudorhodoplanes sinuspersici</name>
    <dbReference type="NCBI Taxonomy" id="1235591"/>
    <lineage>
        <taxon>Bacteria</taxon>
        <taxon>Pseudomonadati</taxon>
        <taxon>Pseudomonadota</taxon>
        <taxon>Alphaproteobacteria</taxon>
        <taxon>Hyphomicrobiales</taxon>
        <taxon>Pseudorhodoplanes</taxon>
    </lineage>
</organism>
<dbReference type="STRING" id="1235591.CAK95_01065"/>
<dbReference type="EMBL" id="CP021112">
    <property type="protein sequence ID" value="ARP97825.1"/>
    <property type="molecule type" value="Genomic_DNA"/>
</dbReference>
<dbReference type="Pfam" id="PF03446">
    <property type="entry name" value="NAD_binding_2"/>
    <property type="match status" value="1"/>
</dbReference>